<protein>
    <recommendedName>
        <fullName evidence="1">Endonuclease/exonuclease/phosphatase domain-containing protein</fullName>
    </recommendedName>
</protein>
<evidence type="ECO:0000313" key="2">
    <source>
        <dbReference type="EMBL" id="GEO34976.1"/>
    </source>
</evidence>
<reference evidence="2 3" key="1">
    <citation type="submission" date="2019-07" db="EMBL/GenBank/DDBJ databases">
        <title>Whole genome shotgun sequence of Cellulomonas aerilata NBRC 106308.</title>
        <authorList>
            <person name="Hosoyama A."/>
            <person name="Uohara A."/>
            <person name="Ohji S."/>
            <person name="Ichikawa N."/>
        </authorList>
    </citation>
    <scope>NUCLEOTIDE SEQUENCE [LARGE SCALE GENOMIC DNA]</scope>
    <source>
        <strain evidence="2 3">NBRC 106308</strain>
    </source>
</reference>
<dbReference type="GO" id="GO:0003824">
    <property type="term" value="F:catalytic activity"/>
    <property type="evidence" value="ECO:0007669"/>
    <property type="project" value="InterPro"/>
</dbReference>
<organism evidence="2 3">
    <name type="scientific">Cellulomonas aerilata</name>
    <dbReference type="NCBI Taxonomy" id="515326"/>
    <lineage>
        <taxon>Bacteria</taxon>
        <taxon>Bacillati</taxon>
        <taxon>Actinomycetota</taxon>
        <taxon>Actinomycetes</taxon>
        <taxon>Micrococcales</taxon>
        <taxon>Cellulomonadaceae</taxon>
        <taxon>Cellulomonas</taxon>
    </lineage>
</organism>
<accession>A0A512DEW3</accession>
<dbReference type="InterPro" id="IPR036691">
    <property type="entry name" value="Endo/exonu/phosph_ase_sf"/>
</dbReference>
<feature type="domain" description="Endonuclease/exonuclease/phosphatase" evidence="1">
    <location>
        <begin position="7"/>
        <end position="208"/>
    </location>
</feature>
<dbReference type="InterPro" id="IPR005135">
    <property type="entry name" value="Endo/exonuclease/phosphatase"/>
</dbReference>
<proteinExistence type="predicted"/>
<dbReference type="SUPFAM" id="SSF56219">
    <property type="entry name" value="DNase I-like"/>
    <property type="match status" value="1"/>
</dbReference>
<dbReference type="RefSeq" id="WP_186816587.1">
    <property type="nucleotide sequence ID" value="NZ_BAAARM010000001.1"/>
</dbReference>
<evidence type="ECO:0000313" key="3">
    <source>
        <dbReference type="Proteomes" id="UP000321181"/>
    </source>
</evidence>
<dbReference type="GO" id="GO:0006506">
    <property type="term" value="P:GPI anchor biosynthetic process"/>
    <property type="evidence" value="ECO:0007669"/>
    <property type="project" value="TreeGrafter"/>
</dbReference>
<dbReference type="Proteomes" id="UP000321181">
    <property type="component" value="Unassembled WGS sequence"/>
</dbReference>
<dbReference type="EMBL" id="BJYY01000016">
    <property type="protein sequence ID" value="GEO34976.1"/>
    <property type="molecule type" value="Genomic_DNA"/>
</dbReference>
<name>A0A512DEW3_9CELL</name>
<dbReference type="AlphaFoldDB" id="A0A512DEW3"/>
<sequence length="229" mass="24738">MSRLRMMTYNVKGLYLDVDAVVEVVTEQAPDVLGLQEPPRGLLGRRRLADLAERTGLGVVVGHGPARTTALLVRPGLRVEEARARALPWRIGQVRRGYSVARVEGLLVVVLHLPLGSPERLMHLDLVLHDVAAAPRPHVVMGDLNERPGGPVWTRLQVGLRDAVESAAPTFTARRPRRRLDAVLVSPDVRVTGSAIVSGDHTRRGSDHLPIVVDLDVPSAADGAPVPAT</sequence>
<dbReference type="PANTHER" id="PTHR14859">
    <property type="entry name" value="CALCOFLUOR WHITE HYPERSENSITIVE PROTEIN PRECURSOR"/>
    <property type="match status" value="1"/>
</dbReference>
<dbReference type="Gene3D" id="3.60.10.10">
    <property type="entry name" value="Endonuclease/exonuclease/phosphatase"/>
    <property type="match status" value="1"/>
</dbReference>
<keyword evidence="3" id="KW-1185">Reference proteome</keyword>
<dbReference type="InterPro" id="IPR051916">
    <property type="entry name" value="GPI-anchor_lipid_remodeler"/>
</dbReference>
<dbReference type="PANTHER" id="PTHR14859:SF15">
    <property type="entry name" value="ENDONUCLEASE_EXONUCLEASE_PHOSPHATASE DOMAIN-CONTAINING PROTEIN"/>
    <property type="match status" value="1"/>
</dbReference>
<comment type="caution">
    <text evidence="2">The sequence shown here is derived from an EMBL/GenBank/DDBJ whole genome shotgun (WGS) entry which is preliminary data.</text>
</comment>
<dbReference type="Pfam" id="PF03372">
    <property type="entry name" value="Exo_endo_phos"/>
    <property type="match status" value="1"/>
</dbReference>
<evidence type="ECO:0000259" key="1">
    <source>
        <dbReference type="Pfam" id="PF03372"/>
    </source>
</evidence>
<gene>
    <name evidence="2" type="ORF">CAE01nite_27010</name>
</gene>
<dbReference type="GO" id="GO:0016020">
    <property type="term" value="C:membrane"/>
    <property type="evidence" value="ECO:0007669"/>
    <property type="project" value="GOC"/>
</dbReference>